<feature type="compositionally biased region" description="Polar residues" evidence="1">
    <location>
        <begin position="30"/>
        <end position="44"/>
    </location>
</feature>
<dbReference type="EMBL" id="CAJOBE010062696">
    <property type="protein sequence ID" value="CAF4391076.1"/>
    <property type="molecule type" value="Genomic_DNA"/>
</dbReference>
<evidence type="ECO:0000313" key="2">
    <source>
        <dbReference type="EMBL" id="CAF4391076.1"/>
    </source>
</evidence>
<reference evidence="2" key="1">
    <citation type="submission" date="2021-02" db="EMBL/GenBank/DDBJ databases">
        <authorList>
            <person name="Nowell W R."/>
        </authorList>
    </citation>
    <scope>NUCLEOTIDE SEQUENCE</scope>
</reference>
<protein>
    <submittedName>
        <fullName evidence="2">Uncharacterized protein</fullName>
    </submittedName>
</protein>
<dbReference type="Proteomes" id="UP000663874">
    <property type="component" value="Unassembled WGS sequence"/>
</dbReference>
<accession>A0A820NHS6</accession>
<dbReference type="AlphaFoldDB" id="A0A820NHS6"/>
<name>A0A820NHS6_9BILA</name>
<proteinExistence type="predicted"/>
<evidence type="ECO:0000256" key="1">
    <source>
        <dbReference type="SAM" id="MobiDB-lite"/>
    </source>
</evidence>
<feature type="region of interest" description="Disordered" evidence="1">
    <location>
        <begin position="1"/>
        <end position="44"/>
    </location>
</feature>
<gene>
    <name evidence="2" type="ORF">FNK824_LOCUS43623</name>
</gene>
<feature type="non-terminal residue" evidence="2">
    <location>
        <position position="1"/>
    </location>
</feature>
<comment type="caution">
    <text evidence="2">The sequence shown here is derived from an EMBL/GenBank/DDBJ whole genome shotgun (WGS) entry which is preliminary data.</text>
</comment>
<sequence>RMGDDDDLVAEHSTPPKTPRTSRRNRIDDQTSIQSTLMDTSDSQISIDSPRLLRSVTKKLQQQASGTFYISNM</sequence>
<evidence type="ECO:0000313" key="3">
    <source>
        <dbReference type="Proteomes" id="UP000663874"/>
    </source>
</evidence>
<organism evidence="2 3">
    <name type="scientific">Rotaria sordida</name>
    <dbReference type="NCBI Taxonomy" id="392033"/>
    <lineage>
        <taxon>Eukaryota</taxon>
        <taxon>Metazoa</taxon>
        <taxon>Spiralia</taxon>
        <taxon>Gnathifera</taxon>
        <taxon>Rotifera</taxon>
        <taxon>Eurotatoria</taxon>
        <taxon>Bdelloidea</taxon>
        <taxon>Philodinida</taxon>
        <taxon>Philodinidae</taxon>
        <taxon>Rotaria</taxon>
    </lineage>
</organism>